<name>A0A6H5IKZ0_9HYME</name>
<feature type="compositionally biased region" description="Polar residues" evidence="1">
    <location>
        <begin position="837"/>
        <end position="856"/>
    </location>
</feature>
<dbReference type="AlphaFoldDB" id="A0A6H5IKZ0"/>
<feature type="domain" description="Reverse transcriptase" evidence="2">
    <location>
        <begin position="485"/>
        <end position="614"/>
    </location>
</feature>
<gene>
    <name evidence="4" type="ORF">TBRA_LOCUS7349</name>
</gene>
<reference evidence="4 5" key="1">
    <citation type="submission" date="2020-02" db="EMBL/GenBank/DDBJ databases">
        <authorList>
            <person name="Ferguson B K."/>
        </authorList>
    </citation>
    <scope>NUCLEOTIDE SEQUENCE [LARGE SCALE GENOMIC DNA]</scope>
</reference>
<dbReference type="CDD" id="cd09077">
    <property type="entry name" value="R1-I-EN"/>
    <property type="match status" value="1"/>
</dbReference>
<dbReference type="Proteomes" id="UP000479190">
    <property type="component" value="Unassembled WGS sequence"/>
</dbReference>
<accession>A0A6H5IKZ0</accession>
<evidence type="ECO:0008006" key="6">
    <source>
        <dbReference type="Google" id="ProtNLM"/>
    </source>
</evidence>
<protein>
    <recommendedName>
        <fullName evidence="6">Reverse transcriptase domain-containing protein</fullName>
    </recommendedName>
</protein>
<evidence type="ECO:0000259" key="3">
    <source>
        <dbReference type="Pfam" id="PF14529"/>
    </source>
</evidence>
<feature type="region of interest" description="Disordered" evidence="1">
    <location>
        <begin position="830"/>
        <end position="856"/>
    </location>
</feature>
<dbReference type="Pfam" id="PF14529">
    <property type="entry name" value="Exo_endo_phos_2"/>
    <property type="match status" value="1"/>
</dbReference>
<organism evidence="4 5">
    <name type="scientific">Trichogramma brassicae</name>
    <dbReference type="NCBI Taxonomy" id="86971"/>
    <lineage>
        <taxon>Eukaryota</taxon>
        <taxon>Metazoa</taxon>
        <taxon>Ecdysozoa</taxon>
        <taxon>Arthropoda</taxon>
        <taxon>Hexapoda</taxon>
        <taxon>Insecta</taxon>
        <taxon>Pterygota</taxon>
        <taxon>Neoptera</taxon>
        <taxon>Endopterygota</taxon>
        <taxon>Hymenoptera</taxon>
        <taxon>Apocrita</taxon>
        <taxon>Proctotrupomorpha</taxon>
        <taxon>Chalcidoidea</taxon>
        <taxon>Trichogrammatidae</taxon>
        <taxon>Trichogramma</taxon>
    </lineage>
</organism>
<feature type="domain" description="Endonuclease/exonuclease/phosphatase" evidence="3">
    <location>
        <begin position="82"/>
        <end position="199"/>
    </location>
</feature>
<dbReference type="SUPFAM" id="SSF56219">
    <property type="entry name" value="DNase I-like"/>
    <property type="match status" value="1"/>
</dbReference>
<dbReference type="InterPro" id="IPR000477">
    <property type="entry name" value="RT_dom"/>
</dbReference>
<evidence type="ECO:0000313" key="4">
    <source>
        <dbReference type="EMBL" id="CAB0035453.1"/>
    </source>
</evidence>
<evidence type="ECO:0000259" key="2">
    <source>
        <dbReference type="Pfam" id="PF00078"/>
    </source>
</evidence>
<keyword evidence="5" id="KW-1185">Reference proteome</keyword>
<proteinExistence type="predicted"/>
<dbReference type="InterPro" id="IPR005135">
    <property type="entry name" value="Endo/exonuclease/phosphatase"/>
</dbReference>
<dbReference type="InterPro" id="IPR036691">
    <property type="entry name" value="Endo/exonu/phosph_ase_sf"/>
</dbReference>
<sequence>MRILQLNLNHCEAAQDLLSQTIREQRINVAIVCEQYRDLDPPHTWLTDANSSAAIWVHGGATVQEHPRKASPYYTWARVSGVYIFSVYAPPRLNDAEFSALLVDITEEARGKRPLVVAGDFNAWSTEWGCSETRPRGTILLDSLSLLDAVLLNAGDTPTFAGARGASVIDLTFVSDALASSVSSWAVSDLYTHSDHQAIVFEIENTRPPIGPSMRPVRRWNARTLDADAFSTAMAGAVVPPGPAEEMAVGLMTAVTDACDASMTGAVGGRRRDPVYWWTAEIAGLRRTCLRARRLAQRAIGRPNEGACRLSYTTARHLLRAAIRTSKRRCWSRLCEEVDADVWGRPYETVMARLRGRRAKAPSSPSLVHRAVATLFPAVSEELVLPRPPRVEENVPDVTMEELQRACRRIREHAAPGPDGVPNSALRSAIAARPDIFLPTKASPAAKAGQASRRTRRHTVRCVCWTQRARSWKGLYAIAWRFLLRDLEAYRICSMASAQRAFDDQCHRERHRYRPEGRRRQKVASRHEAVLRAVVTLDVRNAFNSARWNNILSALRRMNVSEYLLRTITSYFSDRVLDFLTDDGQQSYGVTAGVPQGSVLGPILWNVMYDAIIAPRPGGWRAGHRFRRRHRRGGRGQAPVGDRGQPEHGHCEGARRPPDAQPRNGRPQNGGSAHHQQKDTETITVTVARGPQEWQELFLGSCPASVDPEAAEESSTLTSSTRCFCTGPRFGAAQRKHRAYIRQAESIHRRACLRVISGRPHISHDATYVLASIPPLALLADERARIHKRRRQNAKEEERIETLREWQVQWDRRERAAGRTALSRSLKFGSSGDMERWTTTSHSSCPGMASSSKHSQRYDNTQSAQCPACPRVIEDVEHVFFCCPRFSEARERLQTTLLEDIEPENIVGLMLASETNWRAVATFAHSVVSTLRGEELEGRR</sequence>
<evidence type="ECO:0000313" key="5">
    <source>
        <dbReference type="Proteomes" id="UP000479190"/>
    </source>
</evidence>
<dbReference type="GO" id="GO:0003824">
    <property type="term" value="F:catalytic activity"/>
    <property type="evidence" value="ECO:0007669"/>
    <property type="project" value="InterPro"/>
</dbReference>
<dbReference type="EMBL" id="CADCXV010000788">
    <property type="protein sequence ID" value="CAB0035453.1"/>
    <property type="molecule type" value="Genomic_DNA"/>
</dbReference>
<feature type="region of interest" description="Disordered" evidence="1">
    <location>
        <begin position="627"/>
        <end position="679"/>
    </location>
</feature>
<dbReference type="OrthoDB" id="7697131at2759"/>
<dbReference type="Gene3D" id="3.60.10.10">
    <property type="entry name" value="Endonuclease/exonuclease/phosphatase"/>
    <property type="match status" value="1"/>
</dbReference>
<evidence type="ECO:0000256" key="1">
    <source>
        <dbReference type="SAM" id="MobiDB-lite"/>
    </source>
</evidence>
<dbReference type="Pfam" id="PF00078">
    <property type="entry name" value="RVT_1"/>
    <property type="match status" value="1"/>
</dbReference>
<feature type="compositionally biased region" description="Basic and acidic residues" evidence="1">
    <location>
        <begin position="644"/>
        <end position="658"/>
    </location>
</feature>
<dbReference type="PANTHER" id="PTHR19446">
    <property type="entry name" value="REVERSE TRANSCRIPTASES"/>
    <property type="match status" value="1"/>
</dbReference>